<evidence type="ECO:0000313" key="1">
    <source>
        <dbReference type="EMBL" id="QNE17578.1"/>
    </source>
</evidence>
<organism evidence="1 2">
    <name type="scientific">Kribbella qitaiheensis</name>
    <dbReference type="NCBI Taxonomy" id="1544730"/>
    <lineage>
        <taxon>Bacteria</taxon>
        <taxon>Bacillati</taxon>
        <taxon>Actinomycetota</taxon>
        <taxon>Actinomycetes</taxon>
        <taxon>Propionibacteriales</taxon>
        <taxon>Kribbellaceae</taxon>
        <taxon>Kribbella</taxon>
    </lineage>
</organism>
<dbReference type="EMBL" id="CP043661">
    <property type="protein sequence ID" value="QNE17578.1"/>
    <property type="molecule type" value="Genomic_DNA"/>
</dbReference>
<accession>A0A7G6WUB3</accession>
<dbReference type="KEGG" id="kqi:F1D05_06230"/>
<keyword evidence="2" id="KW-1185">Reference proteome</keyword>
<proteinExistence type="predicted"/>
<dbReference type="Proteomes" id="UP000515563">
    <property type="component" value="Chromosome"/>
</dbReference>
<protein>
    <submittedName>
        <fullName evidence="1">Uncharacterized protein</fullName>
    </submittedName>
</protein>
<dbReference type="AlphaFoldDB" id="A0A7G6WUB3"/>
<evidence type="ECO:0000313" key="2">
    <source>
        <dbReference type="Proteomes" id="UP000515563"/>
    </source>
</evidence>
<sequence>MPLNVPEFNDALYRARDKVSNEDGTDVATVQAELRSLVPADASVHDRSWTDILINGLADPPEPPTQWSELYHQASEIHASAYRAAGSVEEQIAALEKARQTIWDIADRAAKEEAPHIRAMTRVLEHLEDELRDPTWPRDGSEPPTT</sequence>
<reference evidence="1 2" key="2">
    <citation type="journal article" date="2020" name="Microbiol. Resour. Announc.">
        <title>Antarctic desert soil bacteria exhibit high novel natural product potential, evaluated through long-read genome sequencing and comparative genomics.</title>
        <authorList>
            <person name="Benaud N."/>
            <person name="Edwards R.J."/>
            <person name="Amos T.G."/>
            <person name="D'Agostino P.M."/>
            <person name="Gutierrez-Chavez C."/>
            <person name="Montgomery K."/>
            <person name="Nicetic I."/>
            <person name="Ferrari B.C."/>
        </authorList>
    </citation>
    <scope>NUCLEOTIDE SEQUENCE [LARGE SCALE GENOMIC DNA]</scope>
    <source>
        <strain evidence="1 2">SPB151</strain>
    </source>
</reference>
<name>A0A7G6WUB3_9ACTN</name>
<dbReference type="RefSeq" id="WP_185446404.1">
    <property type="nucleotide sequence ID" value="NZ_CP043661.1"/>
</dbReference>
<reference evidence="2" key="1">
    <citation type="submission" date="2019-09" db="EMBL/GenBank/DDBJ databases">
        <title>Antimicrobial potential of Antarctic Bacteria.</title>
        <authorList>
            <person name="Benaud N."/>
            <person name="Edwards R.J."/>
            <person name="Ferrari B.C."/>
        </authorList>
    </citation>
    <scope>NUCLEOTIDE SEQUENCE [LARGE SCALE GENOMIC DNA]</scope>
    <source>
        <strain evidence="2">SPB151</strain>
    </source>
</reference>
<gene>
    <name evidence="1" type="ORF">F1D05_06230</name>
</gene>